<dbReference type="SMART" id="SM00256">
    <property type="entry name" value="FBOX"/>
    <property type="match status" value="1"/>
</dbReference>
<evidence type="ECO:0000256" key="2">
    <source>
        <dbReference type="PROSITE-ProRule" id="PRU10141"/>
    </source>
</evidence>
<keyword evidence="2" id="KW-0547">Nucleotide-binding</keyword>
<dbReference type="Pfam" id="PF00069">
    <property type="entry name" value="Pkinase"/>
    <property type="match status" value="1"/>
</dbReference>
<dbReference type="InterPro" id="IPR001810">
    <property type="entry name" value="F-box_dom"/>
</dbReference>
<dbReference type="InterPro" id="IPR017441">
    <property type="entry name" value="Protein_kinase_ATP_BS"/>
</dbReference>
<reference evidence="4 5" key="1">
    <citation type="submission" date="2020-02" db="EMBL/GenBank/DDBJ databases">
        <authorList>
            <person name="Ma Q."/>
            <person name="Huang Y."/>
            <person name="Song X."/>
            <person name="Pei D."/>
        </authorList>
    </citation>
    <scope>NUCLEOTIDE SEQUENCE [LARGE SCALE GENOMIC DNA]</scope>
    <source>
        <strain evidence="4">Sxm20200214</strain>
        <tissue evidence="4">Leaf</tissue>
    </source>
</reference>
<dbReference type="Pfam" id="PF00646">
    <property type="entry name" value="F-box"/>
    <property type="match status" value="1"/>
</dbReference>
<dbReference type="SUPFAM" id="SSF56112">
    <property type="entry name" value="Protein kinase-like (PK-like)"/>
    <property type="match status" value="1"/>
</dbReference>
<dbReference type="EMBL" id="JAAMPC010000001">
    <property type="protein sequence ID" value="KAG2333920.1"/>
    <property type="molecule type" value="Genomic_DNA"/>
</dbReference>
<sequence length="620" mass="71751">MGLKLGVMKNKEDKKNYERDGECDIPHDLMREILLRLPAKSLLRFRCVSKLWFSTTTDPSFINSFATQSSTRPYLELCFTKEDNWLFFSLAQKSLSHHHMDHITLPKEDRFINDFESILGLISFQYLNYFVIWNPTIRQHVTIPKPKDSWHTRSYLGYDPIGDTYKLLCMSNTSDSRPQVLTLGAQESWRLIKNSPMHYKTNNGKYINGFIFYEAYLRYEYYGTLVDRGCPLYIYREGLDRKTIMRFDVRSEEFKPIQMPPHFSHKTRHALVNYEGKVARICQESSFIILWILEDVDKEKWSYKEFHVPFPPEDPIEACDYSINILSQQNENYILNGIDDDTGELVKYILSGINDDTGEFIFIPLTMWCGDKEAYVFCYDPKKKCTRKIRFEGTGKTIKSGSEKKFPLDAIDYKLNEEIGDGVSATVYRASCIPLNEVVPIKIELVCRNGIRREVQTMSLINHPNLLQAHCSFTAGHQLWVVMPYIAGGSCLHIIKSSYQDGFEEPVIATLLRETLKALLMRMHYQYIWLPVLAGNILLDFNGAVKLADFGVSACMFDTGDRQRSRNTFVGTPCWMAPEVMQQLHGYDFKADVWSFGITALELAHGHAPFSKYPPMKVKL</sequence>
<dbReference type="InterPro" id="IPR047173">
    <property type="entry name" value="STRAD_A/B-like"/>
</dbReference>
<evidence type="ECO:0000313" key="4">
    <source>
        <dbReference type="EMBL" id="KAG2333920.1"/>
    </source>
</evidence>
<keyword evidence="5" id="KW-1185">Reference proteome</keyword>
<dbReference type="Pfam" id="PF08268">
    <property type="entry name" value="FBA_3"/>
    <property type="match status" value="2"/>
</dbReference>
<name>A0A8X7WRC2_BRACI</name>
<dbReference type="Gene3D" id="1.10.510.10">
    <property type="entry name" value="Transferase(Phosphotransferase) domain 1"/>
    <property type="match status" value="1"/>
</dbReference>
<dbReference type="SUPFAM" id="SSF81383">
    <property type="entry name" value="F-box domain"/>
    <property type="match status" value="1"/>
</dbReference>
<gene>
    <name evidence="4" type="ORF">Bca52824_005100</name>
</gene>
<dbReference type="GO" id="GO:0043539">
    <property type="term" value="F:protein serine/threonine kinase activator activity"/>
    <property type="evidence" value="ECO:0007669"/>
    <property type="project" value="InterPro"/>
</dbReference>
<feature type="binding site" evidence="2">
    <location>
        <position position="442"/>
    </location>
    <ligand>
        <name>ATP</name>
        <dbReference type="ChEBI" id="CHEBI:30616"/>
    </ligand>
</feature>
<dbReference type="PROSITE" id="PS00107">
    <property type="entry name" value="PROTEIN_KINASE_ATP"/>
    <property type="match status" value="1"/>
</dbReference>
<keyword evidence="2" id="KW-0067">ATP-binding</keyword>
<dbReference type="InterPro" id="IPR011009">
    <property type="entry name" value="Kinase-like_dom_sf"/>
</dbReference>
<dbReference type="Gene3D" id="1.20.1280.50">
    <property type="match status" value="1"/>
</dbReference>
<comment type="similarity">
    <text evidence="1">Belongs to the protein kinase superfamily. STE Ser/Thr protein kinase family. STE20 subfamily.</text>
</comment>
<dbReference type="InterPro" id="IPR013187">
    <property type="entry name" value="F-box-assoc_dom_typ3"/>
</dbReference>
<feature type="domain" description="Protein kinase" evidence="3">
    <location>
        <begin position="413"/>
        <end position="620"/>
    </location>
</feature>
<evidence type="ECO:0000259" key="3">
    <source>
        <dbReference type="PROSITE" id="PS50011"/>
    </source>
</evidence>
<accession>A0A8X7WRC2</accession>
<dbReference type="Proteomes" id="UP000886595">
    <property type="component" value="Unassembled WGS sequence"/>
</dbReference>
<evidence type="ECO:0000313" key="5">
    <source>
        <dbReference type="Proteomes" id="UP000886595"/>
    </source>
</evidence>
<proteinExistence type="inferred from homology"/>
<comment type="caution">
    <text evidence="4">The sequence shown here is derived from an EMBL/GenBank/DDBJ whole genome shotgun (WGS) entry which is preliminary data.</text>
</comment>
<dbReference type="Gene3D" id="3.30.200.20">
    <property type="entry name" value="Phosphorylase Kinase, domain 1"/>
    <property type="match status" value="1"/>
</dbReference>
<dbReference type="InterPro" id="IPR036047">
    <property type="entry name" value="F-box-like_dom_sf"/>
</dbReference>
<dbReference type="AlphaFoldDB" id="A0A8X7WRC2"/>
<dbReference type="GO" id="GO:0005524">
    <property type="term" value="F:ATP binding"/>
    <property type="evidence" value="ECO:0007669"/>
    <property type="project" value="UniProtKB-UniRule"/>
</dbReference>
<evidence type="ECO:0000256" key="1">
    <source>
        <dbReference type="ARBA" id="ARBA00008874"/>
    </source>
</evidence>
<dbReference type="OrthoDB" id="1064141at2759"/>
<dbReference type="InterPro" id="IPR017451">
    <property type="entry name" value="F-box-assoc_interact_dom"/>
</dbReference>
<dbReference type="NCBIfam" id="TIGR01640">
    <property type="entry name" value="F_box_assoc_1"/>
    <property type="match status" value="2"/>
</dbReference>
<dbReference type="InterPro" id="IPR000719">
    <property type="entry name" value="Prot_kinase_dom"/>
</dbReference>
<dbReference type="PROSITE" id="PS50011">
    <property type="entry name" value="PROTEIN_KINASE_DOM"/>
    <property type="match status" value="1"/>
</dbReference>
<protein>
    <recommendedName>
        <fullName evidence="3">Protein kinase domain-containing protein</fullName>
    </recommendedName>
</protein>
<dbReference type="CDD" id="cd22157">
    <property type="entry name" value="F-box_AtFBW1-like"/>
    <property type="match status" value="1"/>
</dbReference>
<dbReference type="GO" id="GO:0004672">
    <property type="term" value="F:protein kinase activity"/>
    <property type="evidence" value="ECO:0007669"/>
    <property type="project" value="InterPro"/>
</dbReference>
<dbReference type="PANTHER" id="PTHR48014">
    <property type="entry name" value="SERINE/THREONINE-PROTEIN KINASE FRAY2"/>
    <property type="match status" value="1"/>
</dbReference>
<organism evidence="4 5">
    <name type="scientific">Brassica carinata</name>
    <name type="common">Ethiopian mustard</name>
    <name type="synonym">Abyssinian cabbage</name>
    <dbReference type="NCBI Taxonomy" id="52824"/>
    <lineage>
        <taxon>Eukaryota</taxon>
        <taxon>Viridiplantae</taxon>
        <taxon>Streptophyta</taxon>
        <taxon>Embryophyta</taxon>
        <taxon>Tracheophyta</taxon>
        <taxon>Spermatophyta</taxon>
        <taxon>Magnoliopsida</taxon>
        <taxon>eudicotyledons</taxon>
        <taxon>Gunneridae</taxon>
        <taxon>Pentapetalae</taxon>
        <taxon>rosids</taxon>
        <taxon>malvids</taxon>
        <taxon>Brassicales</taxon>
        <taxon>Brassicaceae</taxon>
        <taxon>Brassiceae</taxon>
        <taxon>Brassica</taxon>
    </lineage>
</organism>
<dbReference type="PANTHER" id="PTHR48014:SF10">
    <property type="entry name" value="PROTEIN KINASE SUPERFAMILY PROTEIN"/>
    <property type="match status" value="1"/>
</dbReference>